<comment type="caution">
    <text evidence="1">The sequence shown here is derived from an EMBL/GenBank/DDBJ whole genome shotgun (WGS) entry which is preliminary data.</text>
</comment>
<protein>
    <submittedName>
        <fullName evidence="1">Uncharacterized protein</fullName>
    </submittedName>
</protein>
<dbReference type="RefSeq" id="WP_144190361.1">
    <property type="nucleotide sequence ID" value="NZ_VMHL01000006.1"/>
</dbReference>
<name>A0A556RGH3_9GAMM</name>
<evidence type="ECO:0000313" key="2">
    <source>
        <dbReference type="Proteomes" id="UP000319138"/>
    </source>
</evidence>
<sequence>MIRRIDWTQLINDILNSDRDISIRFIARKVGINKSSIVRLRTCESEPKYCTGEALIKLWRRKTNQPKANPPTLMRR</sequence>
<dbReference type="EMBL" id="VMHL01000006">
    <property type="protein sequence ID" value="TSJ87979.1"/>
    <property type="molecule type" value="Genomic_DNA"/>
</dbReference>
<reference evidence="1 2" key="1">
    <citation type="submission" date="2019-07" db="EMBL/GenBank/DDBJ databases">
        <title>Gilliamella genomes.</title>
        <authorList>
            <person name="Zheng H."/>
        </authorList>
    </citation>
    <scope>NUCLEOTIDE SEQUENCE [LARGE SCALE GENOMIC DNA]</scope>
    <source>
        <strain evidence="1 2">W8131</strain>
    </source>
</reference>
<dbReference type="AlphaFoldDB" id="A0A556RGH3"/>
<accession>A0A556RGH3</accession>
<evidence type="ECO:0000313" key="1">
    <source>
        <dbReference type="EMBL" id="TSJ87979.1"/>
    </source>
</evidence>
<proteinExistence type="predicted"/>
<gene>
    <name evidence="1" type="ORF">FPQ14_11595</name>
</gene>
<organism evidence="1 2">
    <name type="scientific">Gilliamella apicola</name>
    <dbReference type="NCBI Taxonomy" id="1196095"/>
    <lineage>
        <taxon>Bacteria</taxon>
        <taxon>Pseudomonadati</taxon>
        <taxon>Pseudomonadota</taxon>
        <taxon>Gammaproteobacteria</taxon>
        <taxon>Orbales</taxon>
        <taxon>Orbaceae</taxon>
        <taxon>Gilliamella</taxon>
    </lineage>
</organism>
<dbReference type="Proteomes" id="UP000319138">
    <property type="component" value="Unassembled WGS sequence"/>
</dbReference>